<dbReference type="STRING" id="75913.A0A0K0G696"/>
<dbReference type="Gene3D" id="3.40.50.300">
    <property type="entry name" value="P-loop containing nucleotide triphosphate hydrolases"/>
    <property type="match status" value="1"/>
</dbReference>
<dbReference type="SUPFAM" id="SSF52540">
    <property type="entry name" value="P-loop containing nucleoside triphosphate hydrolases"/>
    <property type="match status" value="1"/>
</dbReference>
<dbReference type="InterPro" id="IPR027417">
    <property type="entry name" value="P-loop_NTPase"/>
</dbReference>
<reference evidence="2" key="2">
    <citation type="submission" date="2015-08" db="UniProtKB">
        <authorList>
            <consortium name="WormBaseParasite"/>
        </authorList>
    </citation>
    <scope>IDENTIFICATION</scope>
</reference>
<dbReference type="AlphaFoldDB" id="A0A0K0G696"/>
<organism evidence="1 2">
    <name type="scientific">Strongyloides venezuelensis</name>
    <name type="common">Threadworm</name>
    <dbReference type="NCBI Taxonomy" id="75913"/>
    <lineage>
        <taxon>Eukaryota</taxon>
        <taxon>Metazoa</taxon>
        <taxon>Ecdysozoa</taxon>
        <taxon>Nematoda</taxon>
        <taxon>Chromadorea</taxon>
        <taxon>Rhabditida</taxon>
        <taxon>Tylenchina</taxon>
        <taxon>Panagrolaimomorpha</taxon>
        <taxon>Strongyloidoidea</taxon>
        <taxon>Strongyloididae</taxon>
        <taxon>Strongyloides</taxon>
    </lineage>
</organism>
<dbReference type="WBParaSite" id="SVE_2027900.1">
    <property type="protein sequence ID" value="SVE_2027900.1"/>
    <property type="gene ID" value="SVE_2027900"/>
</dbReference>
<reference evidence="1" key="1">
    <citation type="submission" date="2014-07" db="EMBL/GenBank/DDBJ databases">
        <authorList>
            <person name="Martin A.A"/>
            <person name="De Silva N."/>
        </authorList>
    </citation>
    <scope>NUCLEOTIDE SEQUENCE</scope>
</reference>
<protein>
    <submittedName>
        <fullName evidence="2">DUF4359 domain-containing protein</fullName>
    </submittedName>
</protein>
<sequence>MKLKITEEECLNGVAVYYNLLMKQTKKFIEDSFVSGGIKVIFSKEILAVGLNIHATSVIFSSLFKFNEKKSL</sequence>
<accession>A0A0K0G696</accession>
<proteinExistence type="predicted"/>
<evidence type="ECO:0000313" key="2">
    <source>
        <dbReference type="WBParaSite" id="SVE_2027900.1"/>
    </source>
</evidence>
<name>A0A0K0G696_STRVS</name>
<dbReference type="Proteomes" id="UP000035680">
    <property type="component" value="Unassembled WGS sequence"/>
</dbReference>
<keyword evidence="1" id="KW-1185">Reference proteome</keyword>
<evidence type="ECO:0000313" key="1">
    <source>
        <dbReference type="Proteomes" id="UP000035680"/>
    </source>
</evidence>